<accession>A0A031LMS2</accession>
<dbReference type="STRING" id="1160895.CM19_08405"/>
<protein>
    <submittedName>
        <fullName evidence="1">Uncharacterized protein</fullName>
    </submittedName>
</protein>
<organism evidence="1 2">
    <name type="scientific">Candidatus Acidianus copahuensis</name>
    <dbReference type="NCBI Taxonomy" id="1160895"/>
    <lineage>
        <taxon>Archaea</taxon>
        <taxon>Thermoproteota</taxon>
        <taxon>Thermoprotei</taxon>
        <taxon>Sulfolobales</taxon>
        <taxon>Sulfolobaceae</taxon>
        <taxon>Acidianus</taxon>
    </lineage>
</organism>
<evidence type="ECO:0000313" key="2">
    <source>
        <dbReference type="Proteomes" id="UP000024332"/>
    </source>
</evidence>
<dbReference type="EMBL" id="JFZT01000045">
    <property type="protein sequence ID" value="EZQ04766.1"/>
    <property type="molecule type" value="Genomic_DNA"/>
</dbReference>
<proteinExistence type="predicted"/>
<sequence length="188" mass="21662">MTSGFLLMEGKLSPLWRSTELQLMNGKSEVFSLAFGRSSALQNADLIFGKDYLLGEKNVLRIIFSLVIDGEKIIRVENSSYPHFHGGLIIGNRPDAIGEINEEPLTFIYPFPFRDSSISEITFFEILDYDLVKEAYRVIKRKGIMRLIVRDKIHEGLDIGDILKFVIKFSISKVKWKDNFWVVECHKE</sequence>
<dbReference type="Proteomes" id="UP000024332">
    <property type="component" value="Unassembled WGS sequence"/>
</dbReference>
<gene>
    <name evidence="1" type="ORF">CM19_08405</name>
</gene>
<dbReference type="AlphaFoldDB" id="A0A031LMS2"/>
<evidence type="ECO:0000313" key="1">
    <source>
        <dbReference type="EMBL" id="EZQ04766.1"/>
    </source>
</evidence>
<reference evidence="1 2" key="1">
    <citation type="submission" date="2014-03" db="EMBL/GenBank/DDBJ databases">
        <title>Draft genome sequence of the novel thermoacidophilic archaea Acidianus copahuensis ALE1 strain, isolated from Copahue volcanic area in Neuquen Argentina.</title>
        <authorList>
            <person name="Urbieta M.S."/>
            <person name="Rascovan N."/>
            <person name="Castro C."/>
            <person name="Revale S."/>
            <person name="Giaveno M.A."/>
            <person name="Vazquez M.P."/>
            <person name="Donati E.R."/>
        </authorList>
    </citation>
    <scope>NUCLEOTIDE SEQUENCE [LARGE SCALE GENOMIC DNA]</scope>
    <source>
        <strain evidence="1 2">ALE1</strain>
    </source>
</reference>
<name>A0A031LMS2_9CREN</name>
<comment type="caution">
    <text evidence="1">The sequence shown here is derived from an EMBL/GenBank/DDBJ whole genome shotgun (WGS) entry which is preliminary data.</text>
</comment>
<keyword evidence="2" id="KW-1185">Reference proteome</keyword>